<organism evidence="1 2">
    <name type="scientific">Elysia marginata</name>
    <dbReference type="NCBI Taxonomy" id="1093978"/>
    <lineage>
        <taxon>Eukaryota</taxon>
        <taxon>Metazoa</taxon>
        <taxon>Spiralia</taxon>
        <taxon>Lophotrochozoa</taxon>
        <taxon>Mollusca</taxon>
        <taxon>Gastropoda</taxon>
        <taxon>Heterobranchia</taxon>
        <taxon>Euthyneura</taxon>
        <taxon>Panpulmonata</taxon>
        <taxon>Sacoglossa</taxon>
        <taxon>Placobranchoidea</taxon>
        <taxon>Plakobranchidae</taxon>
        <taxon>Elysia</taxon>
    </lineage>
</organism>
<name>A0AAV4GN35_9GAST</name>
<dbReference type="Proteomes" id="UP000762676">
    <property type="component" value="Unassembled WGS sequence"/>
</dbReference>
<protein>
    <submittedName>
        <fullName evidence="1">Uncharacterized protein</fullName>
    </submittedName>
</protein>
<sequence>MSGRAMAPIESVPISLGDVQTKSEYRLDTTTPRLLSEWARHWPDTRVNSKRSKQAPPSSLALLLQAMTLVCCWPYRQLPQLAGGAWCYCRRQYNLGRRSPIVQH</sequence>
<accession>A0AAV4GN35</accession>
<dbReference type="AlphaFoldDB" id="A0AAV4GN35"/>
<proteinExistence type="predicted"/>
<evidence type="ECO:0000313" key="2">
    <source>
        <dbReference type="Proteomes" id="UP000762676"/>
    </source>
</evidence>
<dbReference type="EMBL" id="BMAT01005044">
    <property type="protein sequence ID" value="GFR86046.1"/>
    <property type="molecule type" value="Genomic_DNA"/>
</dbReference>
<keyword evidence="2" id="KW-1185">Reference proteome</keyword>
<comment type="caution">
    <text evidence="1">The sequence shown here is derived from an EMBL/GenBank/DDBJ whole genome shotgun (WGS) entry which is preliminary data.</text>
</comment>
<evidence type="ECO:0000313" key="1">
    <source>
        <dbReference type="EMBL" id="GFR86046.1"/>
    </source>
</evidence>
<reference evidence="1 2" key="1">
    <citation type="journal article" date="2021" name="Elife">
        <title>Chloroplast acquisition without the gene transfer in kleptoplastic sea slugs, Plakobranchus ocellatus.</title>
        <authorList>
            <person name="Maeda T."/>
            <person name="Takahashi S."/>
            <person name="Yoshida T."/>
            <person name="Shimamura S."/>
            <person name="Takaki Y."/>
            <person name="Nagai Y."/>
            <person name="Toyoda A."/>
            <person name="Suzuki Y."/>
            <person name="Arimoto A."/>
            <person name="Ishii H."/>
            <person name="Satoh N."/>
            <person name="Nishiyama T."/>
            <person name="Hasebe M."/>
            <person name="Maruyama T."/>
            <person name="Minagawa J."/>
            <person name="Obokata J."/>
            <person name="Shigenobu S."/>
        </authorList>
    </citation>
    <scope>NUCLEOTIDE SEQUENCE [LARGE SCALE GENOMIC DNA]</scope>
</reference>
<gene>
    <name evidence="1" type="ORF">ElyMa_002456800</name>
</gene>